<dbReference type="GO" id="GO:0005737">
    <property type="term" value="C:cytoplasm"/>
    <property type="evidence" value="ECO:0007669"/>
    <property type="project" value="UniProtKB-SubCell"/>
</dbReference>
<gene>
    <name evidence="4" type="ORF">FTV88_1392</name>
</gene>
<reference evidence="5" key="1">
    <citation type="submission" date="2019-11" db="EMBL/GenBank/DDBJ databases">
        <title>Genome sequence of Heliorestis convoluta strain HH, an alkaliphilic and minimalistic phototrophic bacterium from a soda lake in Egypt.</title>
        <authorList>
            <person name="Dewey E.D."/>
            <person name="Stokes L.M."/>
            <person name="Burchell B.M."/>
            <person name="Shaffer K.N."/>
            <person name="Huntington A.M."/>
            <person name="Baker J.M."/>
            <person name="Nadendla S."/>
            <person name="Giglio M.G."/>
            <person name="Touchman J.W."/>
            <person name="Blankenship R.E."/>
            <person name="Madigan M.T."/>
            <person name="Sattley W.M."/>
        </authorList>
    </citation>
    <scope>NUCLEOTIDE SEQUENCE [LARGE SCALE GENOMIC DNA]</scope>
    <source>
        <strain evidence="5">HH</strain>
    </source>
</reference>
<dbReference type="SUPFAM" id="SSF158221">
    <property type="entry name" value="YnzC-like"/>
    <property type="match status" value="1"/>
</dbReference>
<dbReference type="RefSeq" id="WP_153724895.1">
    <property type="nucleotide sequence ID" value="NZ_CP045875.1"/>
</dbReference>
<evidence type="ECO:0000313" key="5">
    <source>
        <dbReference type="Proteomes" id="UP000366051"/>
    </source>
</evidence>
<feature type="region of interest" description="Disordered" evidence="3">
    <location>
        <begin position="62"/>
        <end position="87"/>
    </location>
</feature>
<organism evidence="4 5">
    <name type="scientific">Heliorestis convoluta</name>
    <dbReference type="NCBI Taxonomy" id="356322"/>
    <lineage>
        <taxon>Bacteria</taxon>
        <taxon>Bacillati</taxon>
        <taxon>Bacillota</taxon>
        <taxon>Clostridia</taxon>
        <taxon>Eubacteriales</taxon>
        <taxon>Heliobacteriaceae</taxon>
        <taxon>Heliorestis</taxon>
    </lineage>
</organism>
<comment type="subcellular location">
    <subcellularLocation>
        <location evidence="2">Cytoplasm</location>
    </subcellularLocation>
</comment>
<dbReference type="PANTHER" id="PTHR37300:SF1">
    <property type="entry name" value="UPF0291 PROTEIN YNZC"/>
    <property type="match status" value="1"/>
</dbReference>
<evidence type="ECO:0000313" key="4">
    <source>
        <dbReference type="EMBL" id="QGG47539.1"/>
    </source>
</evidence>
<protein>
    <recommendedName>
        <fullName evidence="2">UPF0291 protein FTV88_1392</fullName>
    </recommendedName>
</protein>
<dbReference type="Gene3D" id="1.10.287.540">
    <property type="entry name" value="Helix hairpin bin"/>
    <property type="match status" value="1"/>
</dbReference>
<evidence type="ECO:0000256" key="1">
    <source>
        <dbReference type="ARBA" id="ARBA00022490"/>
    </source>
</evidence>
<evidence type="ECO:0000256" key="2">
    <source>
        <dbReference type="HAMAP-Rule" id="MF_01103"/>
    </source>
</evidence>
<dbReference type="OrthoDB" id="390105at2"/>
<dbReference type="HAMAP" id="MF_01103">
    <property type="entry name" value="UPF0291"/>
    <property type="match status" value="1"/>
</dbReference>
<proteinExistence type="inferred from homology"/>
<keyword evidence="1 2" id="KW-0963">Cytoplasm</keyword>
<dbReference type="InterPro" id="IPR009242">
    <property type="entry name" value="DUF896"/>
</dbReference>
<dbReference type="PANTHER" id="PTHR37300">
    <property type="entry name" value="UPF0291 PROTEIN CBO2609/CLC_2481"/>
    <property type="match status" value="1"/>
</dbReference>
<dbReference type="Proteomes" id="UP000366051">
    <property type="component" value="Chromosome"/>
</dbReference>
<dbReference type="KEGG" id="hcv:FTV88_1392"/>
<dbReference type="AlphaFoldDB" id="A0A5Q2N159"/>
<dbReference type="Pfam" id="PF05979">
    <property type="entry name" value="DUF896"/>
    <property type="match status" value="1"/>
</dbReference>
<sequence length="87" mass="9980">MIPKELIERINELSRKNRAEGLTDEEKVERDGLRRQYVEAMRTRFKDVLDNVKIVSPEEAASLNTEKGNGLPTDKTCSCCSHDHKVH</sequence>
<name>A0A5Q2N159_9FIRM</name>
<dbReference type="EMBL" id="CP045875">
    <property type="protein sequence ID" value="QGG47539.1"/>
    <property type="molecule type" value="Genomic_DNA"/>
</dbReference>
<comment type="similarity">
    <text evidence="2">Belongs to the UPF0291 family.</text>
</comment>
<keyword evidence="5" id="KW-1185">Reference proteome</keyword>
<accession>A0A5Q2N159</accession>
<evidence type="ECO:0000256" key="3">
    <source>
        <dbReference type="SAM" id="MobiDB-lite"/>
    </source>
</evidence>